<dbReference type="HOGENOM" id="CLU_032111_0_0_9"/>
<name>H3NMD0_9FIRM</name>
<dbReference type="PANTHER" id="PTHR38432:SF1">
    <property type="entry name" value="TELA-LIKE PROTEIN SAOUHSC_01408"/>
    <property type="match status" value="1"/>
</dbReference>
<dbReference type="PIRSF" id="PIRSF026508">
    <property type="entry name" value="TelA"/>
    <property type="match status" value="1"/>
</dbReference>
<dbReference type="OrthoDB" id="9768858at2"/>
<evidence type="ECO:0000313" key="5">
    <source>
        <dbReference type="EMBL" id="EHR35065.1"/>
    </source>
</evidence>
<dbReference type="Pfam" id="PF05816">
    <property type="entry name" value="TelA"/>
    <property type="match status" value="1"/>
</dbReference>
<dbReference type="AlphaFoldDB" id="H3NMD0"/>
<gene>
    <name evidence="5" type="ORF">HMPREF9709_00491</name>
</gene>
<protein>
    <recommendedName>
        <fullName evidence="7">Tellurite resistance protein</fullName>
    </recommendedName>
</protein>
<sequence length="380" mass="43112">MADLKLEDLLKEQPKTETKEISENEAKELVKQEIKPLSPEDKEKVEKIKNELDLRDSSAANLFGVSTQNSIAQFSDEILSKVRAKDAGETGELMTDLLVKVRNVNYDDEGGNFLSKIFNSGKNKIEKYIASYDDLSGQIDSISAKLQNEQKELIKQVQLFDRLYEQNLNYYNDLEIYIMAGNEKIADMRDNQIPRLLEEAKASDNPMALQVVTDLQDNVNRFEKKVHDLKISQTLAMQSAPQIKLIQNNDQLLANKITDAINHIIPLWKSQTVIALGLAKQEEVLKMQKAISDATNEMIRENARKLKKTTIGVREEAERSTVDIETLEEANKELIEAIEGSIEISKKAQEQRKQSEEKMVQIKTDLKTALMSAMNEGVKL</sequence>
<evidence type="ECO:0000256" key="4">
    <source>
        <dbReference type="SAM" id="MobiDB-lite"/>
    </source>
</evidence>
<dbReference type="PANTHER" id="PTHR38432">
    <property type="entry name" value="TELA-LIKE PROTEIN SAOUHSC_01408"/>
    <property type="match status" value="1"/>
</dbReference>
<accession>H3NMD0</accession>
<evidence type="ECO:0000313" key="6">
    <source>
        <dbReference type="Proteomes" id="UP000004191"/>
    </source>
</evidence>
<dbReference type="EMBL" id="AGEI01000013">
    <property type="protein sequence ID" value="EHR35065.1"/>
    <property type="molecule type" value="Genomic_DNA"/>
</dbReference>
<dbReference type="STRING" id="883114.HMPREF9709_00491"/>
<evidence type="ECO:0000256" key="2">
    <source>
        <dbReference type="PIRNR" id="PIRNR026508"/>
    </source>
</evidence>
<evidence type="ECO:0008006" key="7">
    <source>
        <dbReference type="Google" id="ProtNLM"/>
    </source>
</evidence>
<feature type="region of interest" description="Disordered" evidence="4">
    <location>
        <begin position="1"/>
        <end position="24"/>
    </location>
</feature>
<keyword evidence="6" id="KW-1185">Reference proteome</keyword>
<dbReference type="RefSeq" id="WP_005397645.1">
    <property type="nucleotide sequence ID" value="NZ_JH601088.1"/>
</dbReference>
<dbReference type="eggNOG" id="COG3853">
    <property type="taxonomic scope" value="Bacteria"/>
</dbReference>
<organism evidence="5 6">
    <name type="scientific">Helcococcus kunzii ATCC 51366</name>
    <dbReference type="NCBI Taxonomy" id="883114"/>
    <lineage>
        <taxon>Bacteria</taxon>
        <taxon>Bacillati</taxon>
        <taxon>Bacillota</taxon>
        <taxon>Tissierellia</taxon>
        <taxon>Tissierellales</taxon>
        <taxon>Peptoniphilaceae</taxon>
        <taxon>Helcococcus</taxon>
    </lineage>
</organism>
<dbReference type="PATRIC" id="fig|883114.3.peg.484"/>
<evidence type="ECO:0000256" key="1">
    <source>
        <dbReference type="ARBA" id="ARBA00005541"/>
    </source>
</evidence>
<feature type="coiled-coil region" evidence="3">
    <location>
        <begin position="317"/>
        <end position="365"/>
    </location>
</feature>
<dbReference type="GeneID" id="96998508"/>
<evidence type="ECO:0000256" key="3">
    <source>
        <dbReference type="SAM" id="Coils"/>
    </source>
</evidence>
<keyword evidence="3" id="KW-0175">Coiled coil</keyword>
<proteinExistence type="inferred from homology"/>
<reference evidence="5 6" key="1">
    <citation type="submission" date="2012-01" db="EMBL/GenBank/DDBJ databases">
        <title>The Genome Sequence of Helcococcus kunzii ATCC 51366.</title>
        <authorList>
            <consortium name="The Broad Institute Genome Sequencing Platform"/>
            <person name="Earl A."/>
            <person name="Ward D."/>
            <person name="Feldgarden M."/>
            <person name="Gevers D."/>
            <person name="Huys G."/>
            <person name="Young S.K."/>
            <person name="Zeng Q."/>
            <person name="Gargeya S."/>
            <person name="Fitzgerald M."/>
            <person name="Haas B."/>
            <person name="Abouelleil A."/>
            <person name="Alvarado L."/>
            <person name="Arachchi H.M."/>
            <person name="Berlin A."/>
            <person name="Chapman S.B."/>
            <person name="Gearin G."/>
            <person name="Goldberg J."/>
            <person name="Griggs A."/>
            <person name="Gujja S."/>
            <person name="Hansen M."/>
            <person name="Heiman D."/>
            <person name="Howarth C."/>
            <person name="Larimer J."/>
            <person name="Lui A."/>
            <person name="MacDonald P.J.P."/>
            <person name="McCowen C."/>
            <person name="Montmayeur A."/>
            <person name="Murphy C."/>
            <person name="Neiman D."/>
            <person name="Pearson M."/>
            <person name="Priest M."/>
            <person name="Roberts A."/>
            <person name="Saif S."/>
            <person name="Shea T."/>
            <person name="Sisk P."/>
            <person name="Stolte C."/>
            <person name="Sykes S."/>
            <person name="Wortman J."/>
            <person name="Nusbaum C."/>
            <person name="Birren B."/>
        </authorList>
    </citation>
    <scope>NUCLEOTIDE SEQUENCE [LARGE SCALE GENOMIC DNA]</scope>
    <source>
        <strain evidence="5 6">ATCC 51366</strain>
    </source>
</reference>
<dbReference type="InterPro" id="IPR008863">
    <property type="entry name" value="Toxic_anion-R_TelA"/>
</dbReference>
<comment type="similarity">
    <text evidence="1 2">Belongs to the TelA family.</text>
</comment>
<comment type="caution">
    <text evidence="5">The sequence shown here is derived from an EMBL/GenBank/DDBJ whole genome shotgun (WGS) entry which is preliminary data.</text>
</comment>
<dbReference type="Proteomes" id="UP000004191">
    <property type="component" value="Unassembled WGS sequence"/>
</dbReference>